<dbReference type="AlphaFoldDB" id="A0AAV3NMN1"/>
<organism evidence="2 3">
    <name type="scientific">Lithospermum erythrorhizon</name>
    <name type="common">Purple gromwell</name>
    <name type="synonym">Lithospermum officinale var. erythrorhizon</name>
    <dbReference type="NCBI Taxonomy" id="34254"/>
    <lineage>
        <taxon>Eukaryota</taxon>
        <taxon>Viridiplantae</taxon>
        <taxon>Streptophyta</taxon>
        <taxon>Embryophyta</taxon>
        <taxon>Tracheophyta</taxon>
        <taxon>Spermatophyta</taxon>
        <taxon>Magnoliopsida</taxon>
        <taxon>eudicotyledons</taxon>
        <taxon>Gunneridae</taxon>
        <taxon>Pentapetalae</taxon>
        <taxon>asterids</taxon>
        <taxon>lamiids</taxon>
        <taxon>Boraginales</taxon>
        <taxon>Boraginaceae</taxon>
        <taxon>Boraginoideae</taxon>
        <taxon>Lithospermeae</taxon>
        <taxon>Lithospermum</taxon>
    </lineage>
</organism>
<feature type="compositionally biased region" description="Polar residues" evidence="1">
    <location>
        <begin position="189"/>
        <end position="199"/>
    </location>
</feature>
<sequence>MYFLSFHEDETSPIASKEASSQKGQSSVRGGIMERTLQEGLIREDPYVGNPETEEDAEVFVASVLTVPSADVTGSSKVTSKKCQKISGKGAKRNSKKVKVPTISEGTEGAKEASPTEPGVRDYQTLEGFRRRTTTSVITKDKLLLFKVDKALTPSQVNYKAIVPRKSLMKRVLGFEGPTITPSLPRGATPSSYEKSDQVDQTATSKVFLDLTSDKEDALQPSSSLPKVFNTSPQDPSSIQEIWYPSLPLKSGTLCVGKICIS</sequence>
<evidence type="ECO:0000313" key="2">
    <source>
        <dbReference type="EMBL" id="GAA0140619.1"/>
    </source>
</evidence>
<evidence type="ECO:0000256" key="1">
    <source>
        <dbReference type="SAM" id="MobiDB-lite"/>
    </source>
</evidence>
<feature type="region of interest" description="Disordered" evidence="1">
    <location>
        <begin position="84"/>
        <end position="120"/>
    </location>
</feature>
<protein>
    <submittedName>
        <fullName evidence="2">Uncharacterized protein</fullName>
    </submittedName>
</protein>
<keyword evidence="3" id="KW-1185">Reference proteome</keyword>
<feature type="compositionally biased region" description="Basic residues" evidence="1">
    <location>
        <begin position="84"/>
        <end position="99"/>
    </location>
</feature>
<reference evidence="2 3" key="1">
    <citation type="submission" date="2024-01" db="EMBL/GenBank/DDBJ databases">
        <title>The complete chloroplast genome sequence of Lithospermum erythrorhizon: insights into the phylogenetic relationship among Boraginaceae species and the maternal lineages of purple gromwells.</title>
        <authorList>
            <person name="Okada T."/>
            <person name="Watanabe K."/>
        </authorList>
    </citation>
    <scope>NUCLEOTIDE SEQUENCE [LARGE SCALE GENOMIC DNA]</scope>
</reference>
<dbReference type="EMBL" id="BAABME010000199">
    <property type="protein sequence ID" value="GAA0140619.1"/>
    <property type="molecule type" value="Genomic_DNA"/>
</dbReference>
<feature type="region of interest" description="Disordered" evidence="1">
    <location>
        <begin position="1"/>
        <end position="50"/>
    </location>
</feature>
<evidence type="ECO:0000313" key="3">
    <source>
        <dbReference type="Proteomes" id="UP001454036"/>
    </source>
</evidence>
<name>A0AAV3NMN1_LITER</name>
<feature type="region of interest" description="Disordered" evidence="1">
    <location>
        <begin position="179"/>
        <end position="199"/>
    </location>
</feature>
<accession>A0AAV3NMN1</accession>
<feature type="compositionally biased region" description="Basic and acidic residues" evidence="1">
    <location>
        <begin position="1"/>
        <end position="10"/>
    </location>
</feature>
<gene>
    <name evidence="2" type="ORF">LIER_01929</name>
</gene>
<comment type="caution">
    <text evidence="2">The sequence shown here is derived from an EMBL/GenBank/DDBJ whole genome shotgun (WGS) entry which is preliminary data.</text>
</comment>
<proteinExistence type="predicted"/>
<dbReference type="Proteomes" id="UP001454036">
    <property type="component" value="Unassembled WGS sequence"/>
</dbReference>
<feature type="compositionally biased region" description="Polar residues" evidence="1">
    <location>
        <begin position="18"/>
        <end position="28"/>
    </location>
</feature>